<evidence type="ECO:0000256" key="1">
    <source>
        <dbReference type="SAM" id="SignalP"/>
    </source>
</evidence>
<proteinExistence type="predicted"/>
<dbReference type="Proteomes" id="UP000034416">
    <property type="component" value="Unassembled WGS sequence"/>
</dbReference>
<evidence type="ECO:0000313" key="7">
    <source>
        <dbReference type="Proteomes" id="UP000321797"/>
    </source>
</evidence>
<dbReference type="RefSeq" id="WP_046190788.1">
    <property type="nucleotide sequence ID" value="NZ_JACKUJ010000019.1"/>
</dbReference>
<comment type="caution">
    <text evidence="2">The sequence shown here is derived from an EMBL/GenBank/DDBJ whole genome shotgun (WGS) entry which is preliminary data.</text>
</comment>
<dbReference type="STRING" id="342002.BST15_05545"/>
<name>A0A0F5MTJ7_9MYCO</name>
<protein>
    <submittedName>
        <fullName evidence="2">Membrane protein</fullName>
    </submittedName>
</protein>
<evidence type="ECO:0000313" key="2">
    <source>
        <dbReference type="EMBL" id="KKB97919.1"/>
    </source>
</evidence>
<reference evidence="5" key="1">
    <citation type="submission" date="2015-04" db="EMBL/GenBank/DDBJ databases">
        <title>Genome sequence of Mycobacterium arupense GUC1.</title>
        <authorList>
            <person name="Greninger A.L."/>
            <person name="Cunningham G."/>
            <person name="Chiu C.Y."/>
            <person name="Miller S."/>
        </authorList>
    </citation>
    <scope>NUCLEOTIDE SEQUENCE [LARGE SCALE GENOMIC DNA]</scope>
    <source>
        <strain evidence="5">GUC1</strain>
    </source>
</reference>
<evidence type="ECO:0000313" key="5">
    <source>
        <dbReference type="Proteomes" id="UP000034416"/>
    </source>
</evidence>
<dbReference type="AlphaFoldDB" id="A0A0F5MTJ7"/>
<keyword evidence="6" id="KW-1185">Reference proteome</keyword>
<dbReference type="PATRIC" id="fig|342002.3.peg.2037"/>
<sequence>MIRELAAAAFIAGVAGAVAVGAAPDAAAYPGDVPGMVDGQRQGDACFSWERFIYGHGPNGQALACHFIANQFPAKDTGFWQISYPLYGVQEIGSPCPNPQSAAQSTDGLPLLCLGARGWQPGIYTGGIGPYFPPGIAQVG</sequence>
<accession>A0A0F5MTJ7</accession>
<dbReference type="EMBL" id="SSGD01000038">
    <property type="protein sequence ID" value="TXI57357.1"/>
    <property type="molecule type" value="Genomic_DNA"/>
</dbReference>
<reference evidence="3 6" key="3">
    <citation type="submission" date="2016-12" db="EMBL/GenBank/DDBJ databases">
        <title>The new phylogeny of genus Mycobacterium.</title>
        <authorList>
            <person name="Tortoli E."/>
            <person name="Trovato A."/>
            <person name="Cirillo D.M."/>
        </authorList>
    </citation>
    <scope>NUCLEOTIDE SEQUENCE [LARGE SCALE GENOMIC DNA]</scope>
    <source>
        <strain evidence="3 6">DSM 44942</strain>
    </source>
</reference>
<organism evidence="2 5">
    <name type="scientific">Mycolicibacter arupensis</name>
    <dbReference type="NCBI Taxonomy" id="342002"/>
    <lineage>
        <taxon>Bacteria</taxon>
        <taxon>Bacillati</taxon>
        <taxon>Actinomycetota</taxon>
        <taxon>Actinomycetes</taxon>
        <taxon>Mycobacteriales</taxon>
        <taxon>Mycobacteriaceae</taxon>
        <taxon>Mycolicibacter</taxon>
    </lineage>
</organism>
<reference evidence="4 7" key="4">
    <citation type="submission" date="2018-09" db="EMBL/GenBank/DDBJ databases">
        <title>Metagenome Assembled Genomes from an Advanced Water Purification Facility.</title>
        <authorList>
            <person name="Stamps B.W."/>
            <person name="Spear J.R."/>
        </authorList>
    </citation>
    <scope>NUCLEOTIDE SEQUENCE [LARGE SCALE GENOMIC DNA]</scope>
    <source>
        <strain evidence="4">Bin_29_2</strain>
    </source>
</reference>
<evidence type="ECO:0000313" key="6">
    <source>
        <dbReference type="Proteomes" id="UP000192327"/>
    </source>
</evidence>
<dbReference type="Proteomes" id="UP000192327">
    <property type="component" value="Unassembled WGS sequence"/>
</dbReference>
<dbReference type="OrthoDB" id="4748009at2"/>
<reference evidence="2" key="2">
    <citation type="submission" date="2015-04" db="EMBL/GenBank/DDBJ databases">
        <title>Genome sequence of Mycobacterium arupense strain GUC1.</title>
        <authorList>
            <person name="Greninger A.L."/>
            <person name="Cunningham G."/>
            <person name="Chiu C.Y."/>
            <person name="Miller S."/>
        </authorList>
    </citation>
    <scope>NUCLEOTIDE SEQUENCE</scope>
    <source>
        <strain evidence="2">GUC1</strain>
    </source>
</reference>
<evidence type="ECO:0000313" key="3">
    <source>
        <dbReference type="EMBL" id="ORA00158.1"/>
    </source>
</evidence>
<feature type="signal peptide" evidence="1">
    <location>
        <begin position="1"/>
        <end position="22"/>
    </location>
</feature>
<dbReference type="Proteomes" id="UP000321797">
    <property type="component" value="Unassembled WGS sequence"/>
</dbReference>
<gene>
    <name evidence="3" type="ORF">BST15_05545</name>
    <name evidence="4" type="ORF">E6Q54_08240</name>
    <name evidence="2" type="ORF">WR43_17055</name>
</gene>
<dbReference type="EMBL" id="MVHH01000007">
    <property type="protein sequence ID" value="ORA00158.1"/>
    <property type="molecule type" value="Genomic_DNA"/>
</dbReference>
<feature type="chain" id="PRO_5044542201" evidence="1">
    <location>
        <begin position="23"/>
        <end position="140"/>
    </location>
</feature>
<dbReference type="EMBL" id="LASW01000098">
    <property type="protein sequence ID" value="KKB97919.1"/>
    <property type="molecule type" value="Genomic_DNA"/>
</dbReference>
<evidence type="ECO:0000313" key="4">
    <source>
        <dbReference type="EMBL" id="TXI57357.1"/>
    </source>
</evidence>
<keyword evidence="1" id="KW-0732">Signal</keyword>